<dbReference type="Proteomes" id="UP000483018">
    <property type="component" value="Unassembled WGS sequence"/>
</dbReference>
<gene>
    <name evidence="1" type="ORF">GND95_13465</name>
</gene>
<accession>A0A7C8HD50</accession>
<dbReference type="PANTHER" id="PTHR34387:SF1">
    <property type="entry name" value="PERIPLASMIC IMMUNOGENIC PROTEIN"/>
    <property type="match status" value="1"/>
</dbReference>
<dbReference type="InterPro" id="IPR052022">
    <property type="entry name" value="26kDa_periplasmic_antigen"/>
</dbReference>
<evidence type="ECO:0000313" key="1">
    <source>
        <dbReference type="EMBL" id="KAE9629122.1"/>
    </source>
</evidence>
<dbReference type="OrthoDB" id="9785192at2"/>
<name>A0A7C8HD50_9FIRM</name>
<dbReference type="Pfam" id="PF04402">
    <property type="entry name" value="SIMPL"/>
    <property type="match status" value="1"/>
</dbReference>
<sequence length="232" mass="25868">MPYSFPYGYRKSISNNFQARANGTLNSYSHHGELKVLGEGIIQAEPDIALVSLGVQTRGMELNQLQQENAEISSKMIDTLKNIGISSDDLQTQSYNIFPQYEYINGQQKFNGYVVEHILRVIIRELNLIGRIIDQAVDSGANVINNITFAIANPTIYYQQALLKAIDDATSKAMFIGRNMNIDISTIPIEIVEQSSVPISPYSVTLAKTDIATPIQPGQMDIMARIEATFRY</sequence>
<dbReference type="InterPro" id="IPR007497">
    <property type="entry name" value="SIMPL/DUF541"/>
</dbReference>
<dbReference type="GO" id="GO:0006974">
    <property type="term" value="P:DNA damage response"/>
    <property type="evidence" value="ECO:0007669"/>
    <property type="project" value="TreeGrafter"/>
</dbReference>
<proteinExistence type="predicted"/>
<dbReference type="PANTHER" id="PTHR34387">
    <property type="entry name" value="SLR1258 PROTEIN"/>
    <property type="match status" value="1"/>
</dbReference>
<reference evidence="1 2" key="1">
    <citation type="submission" date="2019-12" db="EMBL/GenBank/DDBJ databases">
        <title>Defluviitalea raffinosedens, isolated from a biogas fermenter, genome sequencing and characterization.</title>
        <authorList>
            <person name="Rettenmaier R."/>
            <person name="Schneider M."/>
            <person name="Neuhaus K."/>
            <person name="Liebl W."/>
            <person name="Zverlov V."/>
        </authorList>
    </citation>
    <scope>NUCLEOTIDE SEQUENCE [LARGE SCALE GENOMIC DNA]</scope>
    <source>
        <strain evidence="1 2">249c-K6</strain>
    </source>
</reference>
<comment type="caution">
    <text evidence="1">The sequence shown here is derived from an EMBL/GenBank/DDBJ whole genome shotgun (WGS) entry which is preliminary data.</text>
</comment>
<keyword evidence="2" id="KW-1185">Reference proteome</keyword>
<dbReference type="AlphaFoldDB" id="A0A7C8HD50"/>
<dbReference type="Gene3D" id="3.30.70.2970">
    <property type="entry name" value="Protein of unknown function (DUF541), domain 2"/>
    <property type="match status" value="1"/>
</dbReference>
<dbReference type="Gene3D" id="3.30.110.170">
    <property type="entry name" value="Protein of unknown function (DUF541), domain 1"/>
    <property type="match status" value="1"/>
</dbReference>
<dbReference type="RefSeq" id="WP_158741681.1">
    <property type="nucleotide sequence ID" value="NZ_WSLF01000018.1"/>
</dbReference>
<evidence type="ECO:0000313" key="2">
    <source>
        <dbReference type="Proteomes" id="UP000483018"/>
    </source>
</evidence>
<protein>
    <submittedName>
        <fullName evidence="1">DUF541 domain-containing protein</fullName>
    </submittedName>
</protein>
<organism evidence="1 2">
    <name type="scientific">Defluviitalea raffinosedens</name>
    <dbReference type="NCBI Taxonomy" id="1450156"/>
    <lineage>
        <taxon>Bacteria</taxon>
        <taxon>Bacillati</taxon>
        <taxon>Bacillota</taxon>
        <taxon>Clostridia</taxon>
        <taxon>Lachnospirales</taxon>
        <taxon>Defluviitaleaceae</taxon>
        <taxon>Defluviitalea</taxon>
    </lineage>
</organism>
<dbReference type="EMBL" id="WSLF01000018">
    <property type="protein sequence ID" value="KAE9629122.1"/>
    <property type="molecule type" value="Genomic_DNA"/>
</dbReference>